<organism evidence="2">
    <name type="scientific">Oryza meridionalis</name>
    <dbReference type="NCBI Taxonomy" id="40149"/>
    <lineage>
        <taxon>Eukaryota</taxon>
        <taxon>Viridiplantae</taxon>
        <taxon>Streptophyta</taxon>
        <taxon>Embryophyta</taxon>
        <taxon>Tracheophyta</taxon>
        <taxon>Spermatophyta</taxon>
        <taxon>Magnoliopsida</taxon>
        <taxon>Liliopsida</taxon>
        <taxon>Poales</taxon>
        <taxon>Poaceae</taxon>
        <taxon>BOP clade</taxon>
        <taxon>Oryzoideae</taxon>
        <taxon>Oryzeae</taxon>
        <taxon>Oryzinae</taxon>
        <taxon>Oryza</taxon>
    </lineage>
</organism>
<dbReference type="EnsemblPlants" id="OMERI01G21810.3">
    <property type="protein sequence ID" value="OMERI01G21810.3"/>
    <property type="gene ID" value="OMERI01G21810"/>
</dbReference>
<evidence type="ECO:0000313" key="3">
    <source>
        <dbReference type="Proteomes" id="UP000008021"/>
    </source>
</evidence>
<feature type="region of interest" description="Disordered" evidence="1">
    <location>
        <begin position="60"/>
        <end position="92"/>
    </location>
</feature>
<dbReference type="Gramene" id="OMERI01G21810.3">
    <property type="protein sequence ID" value="OMERI01G21810.3"/>
    <property type="gene ID" value="OMERI01G21810"/>
</dbReference>
<proteinExistence type="predicted"/>
<reference evidence="2" key="2">
    <citation type="submission" date="2018-05" db="EMBL/GenBank/DDBJ databases">
        <title>OmerRS3 (Oryza meridionalis Reference Sequence Version 3).</title>
        <authorList>
            <person name="Zhang J."/>
            <person name="Kudrna D."/>
            <person name="Lee S."/>
            <person name="Talag J."/>
            <person name="Welchert J."/>
            <person name="Wing R.A."/>
        </authorList>
    </citation>
    <scope>NUCLEOTIDE SEQUENCE [LARGE SCALE GENOMIC DNA]</scope>
    <source>
        <strain evidence="2">cv. OR44</strain>
    </source>
</reference>
<accession>A0A0E0C519</accession>
<keyword evidence="3" id="KW-1185">Reference proteome</keyword>
<sequence>MAPVAQWMERLFPKRKAVGDVPVDSEAPVVTLSISRIDASDDFVNLQELSAQSSKMLIGRSPKVFEKPKTKANGDPRNPTAASSSLLPLPSPFTNGATMANILHSSESNSSIPTPTLTSFLRSRRKKALTTRTWLLVIQN</sequence>
<dbReference type="Proteomes" id="UP000008021">
    <property type="component" value="Chromosome 1"/>
</dbReference>
<reference evidence="2" key="1">
    <citation type="submission" date="2015-04" db="UniProtKB">
        <authorList>
            <consortium name="EnsemblPlants"/>
        </authorList>
    </citation>
    <scope>IDENTIFICATION</scope>
</reference>
<feature type="compositionally biased region" description="Basic and acidic residues" evidence="1">
    <location>
        <begin position="63"/>
        <end position="74"/>
    </location>
</feature>
<protein>
    <submittedName>
        <fullName evidence="2">Uncharacterized protein</fullName>
    </submittedName>
</protein>
<evidence type="ECO:0000256" key="1">
    <source>
        <dbReference type="SAM" id="MobiDB-lite"/>
    </source>
</evidence>
<name>A0A0E0C519_9ORYZ</name>
<dbReference type="HOGENOM" id="CLU_1838319_0_0_1"/>
<dbReference type="AlphaFoldDB" id="A0A0E0C519"/>
<evidence type="ECO:0000313" key="2">
    <source>
        <dbReference type="EnsemblPlants" id="OMERI01G21810.3"/>
    </source>
</evidence>